<keyword evidence="2" id="KW-1185">Reference proteome</keyword>
<evidence type="ECO:0000313" key="1">
    <source>
        <dbReference type="EMBL" id="EDM77458.1"/>
    </source>
</evidence>
<proteinExistence type="predicted"/>
<dbReference type="EMBL" id="ABCS01000045">
    <property type="protein sequence ID" value="EDM77458.1"/>
    <property type="molecule type" value="Genomic_DNA"/>
</dbReference>
<dbReference type="STRING" id="391625.PPSIR1_24779"/>
<organism evidence="1 2">
    <name type="scientific">Plesiocystis pacifica SIR-1</name>
    <dbReference type="NCBI Taxonomy" id="391625"/>
    <lineage>
        <taxon>Bacteria</taxon>
        <taxon>Pseudomonadati</taxon>
        <taxon>Myxococcota</taxon>
        <taxon>Polyangia</taxon>
        <taxon>Nannocystales</taxon>
        <taxon>Nannocystaceae</taxon>
        <taxon>Plesiocystis</taxon>
    </lineage>
</organism>
<sequence>MATPSEPIPRPKPSARAELRGVGRGLITLPTLARGWSELPRGEGRPVLVLPGFMTSDRSTVVLRAFLSRLGYRAYGWGLGRNHGQVGELLPPVLARLEALAERHGQPLGLVGWSLGGVIARESARAQPGRVARVVTMGTPVVGGPKYTAAAARYEQRGADLDALERHVAERNAVPIPVPITCIYSKRDAVVSWQACLDPNPANAVDYVEVDREHAELGFSAEVLRVVAQSLARS</sequence>
<evidence type="ECO:0000313" key="2">
    <source>
        <dbReference type="Proteomes" id="UP000005801"/>
    </source>
</evidence>
<comment type="caution">
    <text evidence="1">The sequence shown here is derived from an EMBL/GenBank/DDBJ whole genome shotgun (WGS) entry which is preliminary data.</text>
</comment>
<dbReference type="Gene3D" id="3.40.50.1820">
    <property type="entry name" value="alpha/beta hydrolase"/>
    <property type="match status" value="1"/>
</dbReference>
<dbReference type="Proteomes" id="UP000005801">
    <property type="component" value="Unassembled WGS sequence"/>
</dbReference>
<dbReference type="RefSeq" id="WP_006973345.1">
    <property type="nucleotide sequence ID" value="NZ_ABCS01000045.1"/>
</dbReference>
<evidence type="ECO:0008006" key="3">
    <source>
        <dbReference type="Google" id="ProtNLM"/>
    </source>
</evidence>
<dbReference type="SUPFAM" id="SSF53474">
    <property type="entry name" value="alpha/beta-Hydrolases"/>
    <property type="match status" value="1"/>
</dbReference>
<dbReference type="OrthoDB" id="345573at2"/>
<gene>
    <name evidence="1" type="ORF">PPSIR1_24779</name>
</gene>
<accession>A6G9F0</accession>
<dbReference type="AlphaFoldDB" id="A6G9F0"/>
<dbReference type="eggNOG" id="COG1075">
    <property type="taxonomic scope" value="Bacteria"/>
</dbReference>
<reference evidence="1 2" key="1">
    <citation type="submission" date="2007-06" db="EMBL/GenBank/DDBJ databases">
        <authorList>
            <person name="Shimkets L."/>
            <person name="Ferriera S."/>
            <person name="Johnson J."/>
            <person name="Kravitz S."/>
            <person name="Beeson K."/>
            <person name="Sutton G."/>
            <person name="Rogers Y.-H."/>
            <person name="Friedman R."/>
            <person name="Frazier M."/>
            <person name="Venter J.C."/>
        </authorList>
    </citation>
    <scope>NUCLEOTIDE SEQUENCE [LARGE SCALE GENOMIC DNA]</scope>
    <source>
        <strain evidence="1 2">SIR-1</strain>
    </source>
</reference>
<dbReference type="InterPro" id="IPR029058">
    <property type="entry name" value="AB_hydrolase_fold"/>
</dbReference>
<name>A6G9F0_9BACT</name>
<protein>
    <recommendedName>
        <fullName evidence="3">AB hydrolase-1 domain-containing protein</fullName>
    </recommendedName>
</protein>